<proteinExistence type="predicted"/>
<name>A0AAV8ZBU9_9CUCU</name>
<keyword evidence="3" id="KW-1185">Reference proteome</keyword>
<evidence type="ECO:0000313" key="3">
    <source>
        <dbReference type="Proteomes" id="UP001162162"/>
    </source>
</evidence>
<evidence type="ECO:0000313" key="2">
    <source>
        <dbReference type="EMBL" id="KAJ8961084.1"/>
    </source>
</evidence>
<dbReference type="AlphaFoldDB" id="A0AAV8ZBU9"/>
<comment type="caution">
    <text evidence="2">The sequence shown here is derived from an EMBL/GenBank/DDBJ whole genome shotgun (WGS) entry which is preliminary data.</text>
</comment>
<accession>A0AAV8ZBU9</accession>
<reference evidence="2" key="1">
    <citation type="journal article" date="2023" name="Insect Mol. Biol.">
        <title>Genome sequencing provides insights into the evolution of gene families encoding plant cell wall-degrading enzymes in longhorned beetles.</title>
        <authorList>
            <person name="Shin N.R."/>
            <person name="Okamura Y."/>
            <person name="Kirsch R."/>
            <person name="Pauchet Y."/>
        </authorList>
    </citation>
    <scope>NUCLEOTIDE SEQUENCE</scope>
    <source>
        <strain evidence="2">AMC_N1</strain>
    </source>
</reference>
<dbReference type="EMBL" id="JAPWTK010000006">
    <property type="protein sequence ID" value="KAJ8961084.1"/>
    <property type="molecule type" value="Genomic_DNA"/>
</dbReference>
<organism evidence="2 3">
    <name type="scientific">Aromia moschata</name>
    <dbReference type="NCBI Taxonomy" id="1265417"/>
    <lineage>
        <taxon>Eukaryota</taxon>
        <taxon>Metazoa</taxon>
        <taxon>Ecdysozoa</taxon>
        <taxon>Arthropoda</taxon>
        <taxon>Hexapoda</taxon>
        <taxon>Insecta</taxon>
        <taxon>Pterygota</taxon>
        <taxon>Neoptera</taxon>
        <taxon>Endopterygota</taxon>
        <taxon>Coleoptera</taxon>
        <taxon>Polyphaga</taxon>
        <taxon>Cucujiformia</taxon>
        <taxon>Chrysomeloidea</taxon>
        <taxon>Cerambycidae</taxon>
        <taxon>Cerambycinae</taxon>
        <taxon>Callichromatini</taxon>
        <taxon>Aromia</taxon>
    </lineage>
</organism>
<gene>
    <name evidence="2" type="ORF">NQ318_008760</name>
</gene>
<dbReference type="Proteomes" id="UP001162162">
    <property type="component" value="Unassembled WGS sequence"/>
</dbReference>
<feature type="region of interest" description="Disordered" evidence="1">
    <location>
        <begin position="81"/>
        <end position="106"/>
    </location>
</feature>
<sequence>MASRAAPSRGQKFSRVIKTPNYTKVQNLTSLRLLAALAGQPSIPIRLTGLEAEAAKENEENVLTEVALQGANVRGAHLRVRPPARSSGSRGNTLHRGNARGGSTSLHSVGVQRFGWPPFLRVVAHLHVFRGKSHVATLLQTPPPLPAKPRGSPATTRATQGALCTAAKYHLTTIAGPHRNENTSSPTRAWTFSVKGTRSVCACETVTPIYPTTSGSGAMSGDPT</sequence>
<protein>
    <submittedName>
        <fullName evidence="2">Uncharacterized protein</fullName>
    </submittedName>
</protein>
<evidence type="ECO:0000256" key="1">
    <source>
        <dbReference type="SAM" id="MobiDB-lite"/>
    </source>
</evidence>